<evidence type="ECO:0000256" key="1">
    <source>
        <dbReference type="ARBA" id="ARBA00022884"/>
    </source>
</evidence>
<dbReference type="OrthoDB" id="3800936at2759"/>
<dbReference type="KEGG" id="tca:103312173"/>
<reference evidence="4 5" key="1">
    <citation type="journal article" date="2008" name="Nature">
        <title>The genome of the model beetle and pest Tribolium castaneum.</title>
        <authorList>
            <consortium name="Tribolium Genome Sequencing Consortium"/>
            <person name="Richards S."/>
            <person name="Gibbs R.A."/>
            <person name="Weinstock G.M."/>
            <person name="Brown S.J."/>
            <person name="Denell R."/>
            <person name="Beeman R.W."/>
            <person name="Gibbs R."/>
            <person name="Beeman R.W."/>
            <person name="Brown S.J."/>
            <person name="Bucher G."/>
            <person name="Friedrich M."/>
            <person name="Grimmelikhuijzen C.J."/>
            <person name="Klingler M."/>
            <person name="Lorenzen M."/>
            <person name="Richards S."/>
            <person name="Roth S."/>
            <person name="Schroder R."/>
            <person name="Tautz D."/>
            <person name="Zdobnov E.M."/>
            <person name="Muzny D."/>
            <person name="Gibbs R.A."/>
            <person name="Weinstock G.M."/>
            <person name="Attaway T."/>
            <person name="Bell S."/>
            <person name="Buhay C.J."/>
            <person name="Chandrabose M.N."/>
            <person name="Chavez D."/>
            <person name="Clerk-Blankenburg K.P."/>
            <person name="Cree A."/>
            <person name="Dao M."/>
            <person name="Davis C."/>
            <person name="Chacko J."/>
            <person name="Dinh H."/>
            <person name="Dugan-Rocha S."/>
            <person name="Fowler G."/>
            <person name="Garner T.T."/>
            <person name="Garnes J."/>
            <person name="Gnirke A."/>
            <person name="Hawes A."/>
            <person name="Hernandez J."/>
            <person name="Hines S."/>
            <person name="Holder M."/>
            <person name="Hume J."/>
            <person name="Jhangiani S.N."/>
            <person name="Joshi V."/>
            <person name="Khan Z.M."/>
            <person name="Jackson L."/>
            <person name="Kovar C."/>
            <person name="Kowis A."/>
            <person name="Lee S."/>
            <person name="Lewis L.R."/>
            <person name="Margolis J."/>
            <person name="Morgan M."/>
            <person name="Nazareth L.V."/>
            <person name="Nguyen N."/>
            <person name="Okwuonu G."/>
            <person name="Parker D."/>
            <person name="Richards S."/>
            <person name="Ruiz S.J."/>
            <person name="Santibanez J."/>
            <person name="Savard J."/>
            <person name="Scherer S.E."/>
            <person name="Schneider B."/>
            <person name="Sodergren E."/>
            <person name="Tautz D."/>
            <person name="Vattahil S."/>
            <person name="Villasana D."/>
            <person name="White C.S."/>
            <person name="Wright R."/>
            <person name="Park Y."/>
            <person name="Beeman R.W."/>
            <person name="Lord J."/>
            <person name="Oppert B."/>
            <person name="Lorenzen M."/>
            <person name="Brown S."/>
            <person name="Wang L."/>
            <person name="Savard J."/>
            <person name="Tautz D."/>
            <person name="Richards S."/>
            <person name="Weinstock G."/>
            <person name="Gibbs R.A."/>
            <person name="Liu Y."/>
            <person name="Worley K."/>
            <person name="Weinstock G."/>
            <person name="Elsik C.G."/>
            <person name="Reese J.T."/>
            <person name="Elhaik E."/>
            <person name="Landan G."/>
            <person name="Graur D."/>
            <person name="Arensburger P."/>
            <person name="Atkinson P."/>
            <person name="Beeman R.W."/>
            <person name="Beidler J."/>
            <person name="Brown S.J."/>
            <person name="Demuth J.P."/>
            <person name="Drury D.W."/>
            <person name="Du Y.Z."/>
            <person name="Fujiwara H."/>
            <person name="Lorenzen M."/>
            <person name="Maselli V."/>
            <person name="Osanai M."/>
            <person name="Park Y."/>
            <person name="Robertson H.M."/>
            <person name="Tu Z."/>
            <person name="Wang J.J."/>
            <person name="Wang S."/>
            <person name="Richards S."/>
            <person name="Song H."/>
            <person name="Zhang L."/>
            <person name="Sodergren E."/>
            <person name="Werner D."/>
            <person name="Stanke M."/>
            <person name="Morgenstern B."/>
            <person name="Solovyev V."/>
            <person name="Kosarev P."/>
            <person name="Brown G."/>
            <person name="Chen H.C."/>
            <person name="Ermolaeva O."/>
            <person name="Hlavina W."/>
            <person name="Kapustin Y."/>
            <person name="Kiryutin B."/>
            <person name="Kitts P."/>
            <person name="Maglott D."/>
            <person name="Pruitt K."/>
            <person name="Sapojnikov V."/>
            <person name="Souvorov A."/>
            <person name="Mackey A.J."/>
            <person name="Waterhouse R.M."/>
            <person name="Wyder S."/>
            <person name="Zdobnov E.M."/>
            <person name="Zdobnov E.M."/>
            <person name="Wyder S."/>
            <person name="Kriventseva E.V."/>
            <person name="Kadowaki T."/>
            <person name="Bork P."/>
            <person name="Aranda M."/>
            <person name="Bao R."/>
            <person name="Beermann A."/>
            <person name="Berns N."/>
            <person name="Bolognesi R."/>
            <person name="Bonneton F."/>
            <person name="Bopp D."/>
            <person name="Brown S.J."/>
            <person name="Bucher G."/>
            <person name="Butts T."/>
            <person name="Chaumot A."/>
            <person name="Denell R.E."/>
            <person name="Ferrier D.E."/>
            <person name="Friedrich M."/>
            <person name="Gordon C.M."/>
            <person name="Jindra M."/>
            <person name="Klingler M."/>
            <person name="Lan Q."/>
            <person name="Lattorff H.M."/>
            <person name="Laudet V."/>
            <person name="von Levetsow C."/>
            <person name="Liu Z."/>
            <person name="Lutz R."/>
            <person name="Lynch J.A."/>
            <person name="da Fonseca R.N."/>
            <person name="Posnien N."/>
            <person name="Reuter R."/>
            <person name="Roth S."/>
            <person name="Savard J."/>
            <person name="Schinko J.B."/>
            <person name="Schmitt C."/>
            <person name="Schoppmeier M."/>
            <person name="Schroder R."/>
            <person name="Shippy T.D."/>
            <person name="Simonnet F."/>
            <person name="Marques-Souza H."/>
            <person name="Tautz D."/>
            <person name="Tomoyasu Y."/>
            <person name="Trauner J."/>
            <person name="Van der Zee M."/>
            <person name="Vervoort M."/>
            <person name="Wittkopp N."/>
            <person name="Wimmer E.A."/>
            <person name="Yang X."/>
            <person name="Jones A.K."/>
            <person name="Sattelle D.B."/>
            <person name="Ebert P.R."/>
            <person name="Nelson D."/>
            <person name="Scott J.G."/>
            <person name="Beeman R.W."/>
            <person name="Muthukrishnan S."/>
            <person name="Kramer K.J."/>
            <person name="Arakane Y."/>
            <person name="Beeman R.W."/>
            <person name="Zhu Q."/>
            <person name="Hogenkamp D."/>
            <person name="Dixit R."/>
            <person name="Oppert B."/>
            <person name="Jiang H."/>
            <person name="Zou Z."/>
            <person name="Marshall J."/>
            <person name="Elpidina E."/>
            <person name="Vinokurov K."/>
            <person name="Oppert C."/>
            <person name="Zou Z."/>
            <person name="Evans J."/>
            <person name="Lu Z."/>
            <person name="Zhao P."/>
            <person name="Sumathipala N."/>
            <person name="Altincicek B."/>
            <person name="Vilcinskas A."/>
            <person name="Williams M."/>
            <person name="Hultmark D."/>
            <person name="Hetru C."/>
            <person name="Jiang H."/>
            <person name="Grimmelikhuijzen C.J."/>
            <person name="Hauser F."/>
            <person name="Cazzamali G."/>
            <person name="Williamson M."/>
            <person name="Park Y."/>
            <person name="Li B."/>
            <person name="Tanaka Y."/>
            <person name="Predel R."/>
            <person name="Neupert S."/>
            <person name="Schachtner J."/>
            <person name="Verleyen P."/>
            <person name="Raible F."/>
            <person name="Bork P."/>
            <person name="Friedrich M."/>
            <person name="Walden K.K."/>
            <person name="Robertson H.M."/>
            <person name="Angeli S."/>
            <person name="Foret S."/>
            <person name="Bucher G."/>
            <person name="Schuetz S."/>
            <person name="Maleszka R."/>
            <person name="Wimmer E.A."/>
            <person name="Beeman R.W."/>
            <person name="Lorenzen M."/>
            <person name="Tomoyasu Y."/>
            <person name="Miller S.C."/>
            <person name="Grossmann D."/>
            <person name="Bucher G."/>
        </authorList>
    </citation>
    <scope>NUCLEOTIDE SEQUENCE [LARGE SCALE GENOMIC DNA]</scope>
    <source>
        <strain evidence="4 5">Georgia GA2</strain>
    </source>
</reference>
<evidence type="ECO:0000256" key="2">
    <source>
        <dbReference type="PROSITE-ProRule" id="PRU00176"/>
    </source>
</evidence>
<evidence type="ECO:0000313" key="4">
    <source>
        <dbReference type="EMBL" id="EEZ98741.2"/>
    </source>
</evidence>
<dbReference type="GO" id="GO:0005634">
    <property type="term" value="C:nucleus"/>
    <property type="evidence" value="ECO:0000318"/>
    <property type="project" value="GO_Central"/>
</dbReference>
<proteinExistence type="predicted"/>
<keyword evidence="5" id="KW-1185">Reference proteome</keyword>
<dbReference type="CDD" id="cd00590">
    <property type="entry name" value="RRM_SF"/>
    <property type="match status" value="1"/>
</dbReference>
<keyword evidence="1 2" id="KW-0694">RNA-binding</keyword>
<dbReference type="STRING" id="7070.D6WBS0"/>
<feature type="domain" description="RRM" evidence="3">
    <location>
        <begin position="112"/>
        <end position="193"/>
    </location>
</feature>
<dbReference type="InterPro" id="IPR035979">
    <property type="entry name" value="RBD_domain_sf"/>
</dbReference>
<dbReference type="eggNOG" id="KOG0117">
    <property type="taxonomic scope" value="Eukaryota"/>
</dbReference>
<dbReference type="InterPro" id="IPR012677">
    <property type="entry name" value="Nucleotide-bd_a/b_plait_sf"/>
</dbReference>
<dbReference type="PANTHER" id="PTHR21245">
    <property type="entry name" value="HETEROGENEOUS NUCLEAR RIBONUCLEOPROTEIN"/>
    <property type="match status" value="1"/>
</dbReference>
<dbReference type="SMART" id="SM00360">
    <property type="entry name" value="RRM"/>
    <property type="match status" value="3"/>
</dbReference>
<name>D6WBS0_TRICA</name>
<dbReference type="EMBL" id="KQ971314">
    <property type="protein sequence ID" value="EEZ98741.2"/>
    <property type="molecule type" value="Genomic_DNA"/>
</dbReference>
<dbReference type="AlphaFoldDB" id="D6WBS0"/>
<organism evidence="4 5">
    <name type="scientific">Tribolium castaneum</name>
    <name type="common">Red flour beetle</name>
    <dbReference type="NCBI Taxonomy" id="7070"/>
    <lineage>
        <taxon>Eukaryota</taxon>
        <taxon>Metazoa</taxon>
        <taxon>Ecdysozoa</taxon>
        <taxon>Arthropoda</taxon>
        <taxon>Hexapoda</taxon>
        <taxon>Insecta</taxon>
        <taxon>Pterygota</taxon>
        <taxon>Neoptera</taxon>
        <taxon>Endopterygota</taxon>
        <taxon>Coleoptera</taxon>
        <taxon>Polyphaga</taxon>
        <taxon>Cucujiformia</taxon>
        <taxon>Tenebrionidae</taxon>
        <taxon>Tenebrionidae incertae sedis</taxon>
        <taxon>Tribolium</taxon>
    </lineage>
</organism>
<dbReference type="PROSITE" id="PS50102">
    <property type="entry name" value="RRM"/>
    <property type="match status" value="3"/>
</dbReference>
<feature type="domain" description="RRM" evidence="3">
    <location>
        <begin position="206"/>
        <end position="281"/>
    </location>
</feature>
<dbReference type="HOGENOM" id="CLU_022960_4_0_1"/>
<dbReference type="OMA" id="VEWAYRE"/>
<evidence type="ECO:0000259" key="3">
    <source>
        <dbReference type="PROSITE" id="PS50102"/>
    </source>
</evidence>
<dbReference type="Proteomes" id="UP000007266">
    <property type="component" value="Linkage group 2"/>
</dbReference>
<reference evidence="4 5" key="2">
    <citation type="journal article" date="2010" name="Nucleic Acids Res.">
        <title>BeetleBase in 2010: revisions to provide comprehensive genomic information for Tribolium castaneum.</title>
        <authorList>
            <person name="Kim H.S."/>
            <person name="Murphy T."/>
            <person name="Xia J."/>
            <person name="Caragea D."/>
            <person name="Park Y."/>
            <person name="Beeman R.W."/>
            <person name="Lorenzen M.D."/>
            <person name="Butcher S."/>
            <person name="Manak J.R."/>
            <person name="Brown S.J."/>
        </authorList>
    </citation>
    <scope>GENOME REANNOTATION</scope>
    <source>
        <strain evidence="4 5">Georgia GA2</strain>
    </source>
</reference>
<dbReference type="GO" id="GO:0003729">
    <property type="term" value="F:mRNA binding"/>
    <property type="evidence" value="ECO:0000318"/>
    <property type="project" value="GO_Central"/>
</dbReference>
<dbReference type="Gene3D" id="3.30.70.330">
    <property type="match status" value="3"/>
</dbReference>
<dbReference type="SUPFAM" id="SSF54928">
    <property type="entry name" value="RNA-binding domain, RBD"/>
    <property type="match status" value="3"/>
</dbReference>
<feature type="domain" description="RRM" evidence="3">
    <location>
        <begin position="32"/>
        <end position="110"/>
    </location>
</feature>
<gene>
    <name evidence="4" type="primary">AUGUSTUS-3.0.2_01296</name>
    <name evidence="4" type="ORF">TcasGA2_TC001296</name>
</gene>
<accession>D6WBS0</accession>
<dbReference type="InterPro" id="IPR000504">
    <property type="entry name" value="RRM_dom"/>
</dbReference>
<sequence>MFPKSPENYIIREKYQKIYLLSPGSLTPPPGSEVFVGNIPSVISDDELIFIFSEAGRVYRFQRMIDDNGNNKPFAFISYHNDEDANKAVLFFHKFSIRKHRKLNVHLSVNNCRLYFGNIPREMTKEDVMLNLLNFIEKIVKVLVLPSRCNTALNRGYAFVDFVSHTLAAFAKRQLELGLFWGGRHITVEWAYREPLVPPFIFLQIKCLIFKNIPIDCSRCVFRKFLSLFVHITTVRRIYKKDSHAFVHFQSWEAAEIAIKTLRSHILRIYDREIRVEWARPPNYRRKKTIPDHFSKFVCPQVQNCQEEQKKERKGEAVRFKCRKRGDLRPIS</sequence>
<protein>
    <submittedName>
        <fullName evidence="4">Putative RNA-binding protein 46-like Protein</fullName>
    </submittedName>
</protein>
<dbReference type="Pfam" id="PF00076">
    <property type="entry name" value="RRM_1"/>
    <property type="match status" value="2"/>
</dbReference>
<evidence type="ECO:0000313" key="5">
    <source>
        <dbReference type="Proteomes" id="UP000007266"/>
    </source>
</evidence>